<comment type="pathway">
    <text evidence="1 4">Cofactor biosynthesis; adenosylcobalamin biosynthesis.</text>
</comment>
<dbReference type="GO" id="GO:0009236">
    <property type="term" value="P:cobalamin biosynthetic process"/>
    <property type="evidence" value="ECO:0007669"/>
    <property type="project" value="UniProtKB-UniRule"/>
</dbReference>
<dbReference type="HAMAP" id="MF_00028">
    <property type="entry name" value="CobQ"/>
    <property type="match status" value="1"/>
</dbReference>
<organism evidence="7 8">
    <name type="scientific">Nocardiopsis kunsanensis</name>
    <dbReference type="NCBI Taxonomy" id="141693"/>
    <lineage>
        <taxon>Bacteria</taxon>
        <taxon>Bacillati</taxon>
        <taxon>Actinomycetota</taxon>
        <taxon>Actinomycetes</taxon>
        <taxon>Streptosporangiales</taxon>
        <taxon>Nocardiopsidaceae</taxon>
        <taxon>Nocardiopsis</taxon>
    </lineage>
</organism>
<dbReference type="Gene3D" id="3.40.50.300">
    <property type="entry name" value="P-loop containing nucleotide triphosphate hydrolases"/>
    <property type="match status" value="1"/>
</dbReference>
<evidence type="ECO:0000313" key="7">
    <source>
        <dbReference type="EMBL" id="GHD23249.1"/>
    </source>
</evidence>
<comment type="caution">
    <text evidence="7">The sequence shown here is derived from an EMBL/GenBank/DDBJ whole genome shotgun (WGS) entry which is preliminary data.</text>
</comment>
<protein>
    <recommendedName>
        <fullName evidence="4">Cobyric acid synthase</fullName>
    </recommendedName>
</protein>
<feature type="domain" description="CobB/CobQ-like glutamine amidotransferase" evidence="6">
    <location>
        <begin position="267"/>
        <end position="441"/>
    </location>
</feature>
<comment type="similarity">
    <text evidence="4">Belongs to the CobB/CobQ family. CobQ subfamily.</text>
</comment>
<dbReference type="PROSITE" id="PS51274">
    <property type="entry name" value="GATASE_COBBQ"/>
    <property type="match status" value="1"/>
</dbReference>
<feature type="active site" evidence="4">
    <location>
        <position position="434"/>
    </location>
</feature>
<dbReference type="AlphaFoldDB" id="A0A918XBZ4"/>
<name>A0A918XBZ4_9ACTN</name>
<keyword evidence="2 4" id="KW-0169">Cobalamin biosynthesis</keyword>
<sequence length="505" mass="53049">MNGNRTRGGGLLVAGATSDAGKSVVTTGLCRALARRGVRVAPYKAQNMSNNSMVCHGSDGRPAEMGRAQWVQALAAEASPEPAMNPVLLKPGTDRRSHAVLLGHPAGDLSSTDWEQGRRHLAKAAHAAFDDLASRYDVVVAEGAGSPAEINLRAGDYVNMGLARHAGMPTVVVGDIDRGGVFAALYGTVGLLEAADQALIPGFVVNKFRGEPELLRPGLEDLEHLTGRRVYGTLPWDAGVWLDSEDALDIAARRTDDGGDAGRDVRRVAVVRLPRISNFTDVDALGLEPGLDVVFASSPQDVSDADLVVLPGSRATLADLAWLRSRGLDRALHEHVRRGRPLLGICGGFQMLGRTITDTEGVEAGPGTSAEGLGLLDVSTDFTADKTLDLPSGTALGAPAHGYEIHHGRITAGSGDEEFLGGACSGNVYGTMWHGSLEGNAFRSAFLDRTLGREPSGTDFPAARERRLDLLGELVERHLDVDALLDLARSGAPGGMPVLAPGGVR</sequence>
<dbReference type="InterPro" id="IPR002586">
    <property type="entry name" value="CobQ/CobB/MinD/ParA_Nub-bd_dom"/>
</dbReference>
<dbReference type="InterPro" id="IPR047045">
    <property type="entry name" value="CobQ_N"/>
</dbReference>
<evidence type="ECO:0000256" key="3">
    <source>
        <dbReference type="ARBA" id="ARBA00022962"/>
    </source>
</evidence>
<evidence type="ECO:0000313" key="8">
    <source>
        <dbReference type="Proteomes" id="UP000654947"/>
    </source>
</evidence>
<dbReference type="Proteomes" id="UP000654947">
    <property type="component" value="Unassembled WGS sequence"/>
</dbReference>
<dbReference type="GO" id="GO:0015420">
    <property type="term" value="F:ABC-type vitamin B12 transporter activity"/>
    <property type="evidence" value="ECO:0007669"/>
    <property type="project" value="UniProtKB-UniRule"/>
</dbReference>
<dbReference type="PANTHER" id="PTHR21343:SF1">
    <property type="entry name" value="COBYRIC ACID SYNTHASE"/>
    <property type="match status" value="1"/>
</dbReference>
<dbReference type="PANTHER" id="PTHR21343">
    <property type="entry name" value="DETHIOBIOTIN SYNTHETASE"/>
    <property type="match status" value="1"/>
</dbReference>
<evidence type="ECO:0000256" key="1">
    <source>
        <dbReference type="ARBA" id="ARBA00004953"/>
    </source>
</evidence>
<dbReference type="Gene3D" id="3.40.50.880">
    <property type="match status" value="1"/>
</dbReference>
<accession>A0A918XBZ4</accession>
<keyword evidence="8" id="KW-1185">Reference proteome</keyword>
<proteinExistence type="inferred from homology"/>
<dbReference type="CDD" id="cd05389">
    <property type="entry name" value="CobQ_N"/>
    <property type="match status" value="1"/>
</dbReference>
<evidence type="ECO:0000259" key="6">
    <source>
        <dbReference type="Pfam" id="PF07685"/>
    </source>
</evidence>
<evidence type="ECO:0000259" key="5">
    <source>
        <dbReference type="Pfam" id="PF01656"/>
    </source>
</evidence>
<gene>
    <name evidence="4 7" type="primary">cobQ</name>
    <name evidence="7" type="ORF">GCM10007147_18170</name>
</gene>
<dbReference type="Pfam" id="PF01656">
    <property type="entry name" value="CbiA"/>
    <property type="match status" value="1"/>
</dbReference>
<dbReference type="PROSITE" id="PS51273">
    <property type="entry name" value="GATASE_TYPE_1"/>
    <property type="match status" value="1"/>
</dbReference>
<evidence type="ECO:0000256" key="2">
    <source>
        <dbReference type="ARBA" id="ARBA00022573"/>
    </source>
</evidence>
<feature type="domain" description="CobQ/CobB/MinD/ParA nucleotide binding" evidence="5">
    <location>
        <begin position="12"/>
        <end position="241"/>
    </location>
</feature>
<feature type="active site" description="Nucleophile" evidence="4">
    <location>
        <position position="346"/>
    </location>
</feature>
<dbReference type="InterPro" id="IPR004459">
    <property type="entry name" value="CobQ_synth"/>
</dbReference>
<dbReference type="SUPFAM" id="SSF52317">
    <property type="entry name" value="Class I glutamine amidotransferase-like"/>
    <property type="match status" value="1"/>
</dbReference>
<keyword evidence="3 4" id="KW-0315">Glutamine amidotransferase</keyword>
<dbReference type="InterPro" id="IPR011698">
    <property type="entry name" value="GATase_3"/>
</dbReference>
<dbReference type="InterPro" id="IPR027417">
    <property type="entry name" value="P-loop_NTPase"/>
</dbReference>
<dbReference type="InterPro" id="IPR033949">
    <property type="entry name" value="CobQ_GATase1"/>
</dbReference>
<dbReference type="NCBIfam" id="NF001989">
    <property type="entry name" value="PRK00784.1"/>
    <property type="match status" value="1"/>
</dbReference>
<dbReference type="GO" id="GO:0003824">
    <property type="term" value="F:catalytic activity"/>
    <property type="evidence" value="ECO:0007669"/>
    <property type="project" value="InterPro"/>
</dbReference>
<dbReference type="InterPro" id="IPR029062">
    <property type="entry name" value="Class_I_gatase-like"/>
</dbReference>
<dbReference type="NCBIfam" id="TIGR00313">
    <property type="entry name" value="cobQ"/>
    <property type="match status" value="1"/>
</dbReference>
<dbReference type="EMBL" id="BMXL01000007">
    <property type="protein sequence ID" value="GHD23249.1"/>
    <property type="molecule type" value="Genomic_DNA"/>
</dbReference>
<dbReference type="CDD" id="cd01750">
    <property type="entry name" value="GATase1_CobQ"/>
    <property type="match status" value="1"/>
</dbReference>
<dbReference type="SUPFAM" id="SSF52540">
    <property type="entry name" value="P-loop containing nucleoside triphosphate hydrolases"/>
    <property type="match status" value="1"/>
</dbReference>
<reference evidence="7 8" key="1">
    <citation type="journal article" date="2014" name="Int. J. Syst. Evol. Microbiol.">
        <title>Complete genome sequence of Corynebacterium casei LMG S-19264T (=DSM 44701T), isolated from a smear-ripened cheese.</title>
        <authorList>
            <consortium name="US DOE Joint Genome Institute (JGI-PGF)"/>
            <person name="Walter F."/>
            <person name="Albersmeier A."/>
            <person name="Kalinowski J."/>
            <person name="Ruckert C."/>
        </authorList>
    </citation>
    <scope>NUCLEOTIDE SEQUENCE [LARGE SCALE GENOMIC DNA]</scope>
    <source>
        <strain evidence="7 8">KCTC 19473</strain>
    </source>
</reference>
<comment type="function">
    <text evidence="4">Catalyzes amidations at positions B, D, E, and G on adenosylcobyrinic A,C-diamide. NH(2) groups are provided by glutamine, and one molecule of ATP is hydrogenolyzed for each amidation.</text>
</comment>
<dbReference type="Pfam" id="PF07685">
    <property type="entry name" value="GATase_3"/>
    <property type="match status" value="1"/>
</dbReference>
<evidence type="ECO:0000256" key="4">
    <source>
        <dbReference type="HAMAP-Rule" id="MF_00028"/>
    </source>
</evidence>